<protein>
    <submittedName>
        <fullName evidence="1">Uncharacterized protein</fullName>
    </submittedName>
</protein>
<evidence type="ECO:0000313" key="2">
    <source>
        <dbReference type="Proteomes" id="UP000027135"/>
    </source>
</evidence>
<dbReference type="CDD" id="cd00063">
    <property type="entry name" value="FN3"/>
    <property type="match status" value="1"/>
</dbReference>
<accession>A0A067R6J6</accession>
<gene>
    <name evidence="1" type="ORF">L798_08169</name>
</gene>
<dbReference type="EMBL" id="KK852711">
    <property type="protein sequence ID" value="KDR17951.1"/>
    <property type="molecule type" value="Genomic_DNA"/>
</dbReference>
<keyword evidence="2" id="KW-1185">Reference proteome</keyword>
<sequence length="165" mass="18471">MNYSYEVKDLQPSSEYEVSVRGMTVEPGEPAVIKSVKTSLVLPDIGSQLKLVEDYTANTTLQVIIPPADPFLTKESSYFVVVSSDKEEVPASVKKIEMMELILKTANVINGGHSWIAAEIKVRYNKHLLQNSTKTSTLNVPYIVINISSRVEAIQVQKIMLRLRF</sequence>
<name>A0A067R6J6_ZOONE</name>
<dbReference type="InterPro" id="IPR003961">
    <property type="entry name" value="FN3_dom"/>
</dbReference>
<dbReference type="Proteomes" id="UP000027135">
    <property type="component" value="Unassembled WGS sequence"/>
</dbReference>
<reference evidence="1 2" key="1">
    <citation type="journal article" date="2014" name="Nat. Commun.">
        <title>Molecular traces of alternative social organization in a termite genome.</title>
        <authorList>
            <person name="Terrapon N."/>
            <person name="Li C."/>
            <person name="Robertson H.M."/>
            <person name="Ji L."/>
            <person name="Meng X."/>
            <person name="Booth W."/>
            <person name="Chen Z."/>
            <person name="Childers C.P."/>
            <person name="Glastad K.M."/>
            <person name="Gokhale K."/>
            <person name="Gowin J."/>
            <person name="Gronenberg W."/>
            <person name="Hermansen R.A."/>
            <person name="Hu H."/>
            <person name="Hunt B.G."/>
            <person name="Huylmans A.K."/>
            <person name="Khalil S.M."/>
            <person name="Mitchell R.D."/>
            <person name="Munoz-Torres M.C."/>
            <person name="Mustard J.A."/>
            <person name="Pan H."/>
            <person name="Reese J.T."/>
            <person name="Scharf M.E."/>
            <person name="Sun F."/>
            <person name="Vogel H."/>
            <person name="Xiao J."/>
            <person name="Yang W."/>
            <person name="Yang Z."/>
            <person name="Yang Z."/>
            <person name="Zhou J."/>
            <person name="Zhu J."/>
            <person name="Brent C.S."/>
            <person name="Elsik C.G."/>
            <person name="Goodisman M.A."/>
            <person name="Liberles D.A."/>
            <person name="Roe R.M."/>
            <person name="Vargo E.L."/>
            <person name="Vilcinskas A."/>
            <person name="Wang J."/>
            <person name="Bornberg-Bauer E."/>
            <person name="Korb J."/>
            <person name="Zhang G."/>
            <person name="Liebig J."/>
        </authorList>
    </citation>
    <scope>NUCLEOTIDE SEQUENCE [LARGE SCALE GENOMIC DNA]</scope>
    <source>
        <tissue evidence="1">Whole organism</tissue>
    </source>
</reference>
<dbReference type="InParanoid" id="A0A067R6J6"/>
<dbReference type="AlphaFoldDB" id="A0A067R6J6"/>
<evidence type="ECO:0000313" key="1">
    <source>
        <dbReference type="EMBL" id="KDR17951.1"/>
    </source>
</evidence>
<organism evidence="1 2">
    <name type="scientific">Zootermopsis nevadensis</name>
    <name type="common">Dampwood termite</name>
    <dbReference type="NCBI Taxonomy" id="136037"/>
    <lineage>
        <taxon>Eukaryota</taxon>
        <taxon>Metazoa</taxon>
        <taxon>Ecdysozoa</taxon>
        <taxon>Arthropoda</taxon>
        <taxon>Hexapoda</taxon>
        <taxon>Insecta</taxon>
        <taxon>Pterygota</taxon>
        <taxon>Neoptera</taxon>
        <taxon>Polyneoptera</taxon>
        <taxon>Dictyoptera</taxon>
        <taxon>Blattodea</taxon>
        <taxon>Blattoidea</taxon>
        <taxon>Termitoidae</taxon>
        <taxon>Termopsidae</taxon>
        <taxon>Zootermopsis</taxon>
    </lineage>
</organism>
<proteinExistence type="predicted"/>
<dbReference type="STRING" id="136037.A0A067R6J6"/>